<gene>
    <name evidence="2" type="ORF">EZS28_039813</name>
</gene>
<proteinExistence type="predicted"/>
<feature type="non-terminal residue" evidence="2">
    <location>
        <position position="1"/>
    </location>
</feature>
<protein>
    <submittedName>
        <fullName evidence="2">Uncharacterized protein</fullName>
    </submittedName>
</protein>
<feature type="compositionally biased region" description="Acidic residues" evidence="1">
    <location>
        <begin position="229"/>
        <end position="239"/>
    </location>
</feature>
<feature type="compositionally biased region" description="Basic and acidic residues" evidence="1">
    <location>
        <begin position="173"/>
        <end position="182"/>
    </location>
</feature>
<feature type="compositionally biased region" description="Low complexity" evidence="1">
    <location>
        <begin position="183"/>
        <end position="194"/>
    </location>
</feature>
<name>A0A5J4U2W8_9EUKA</name>
<comment type="caution">
    <text evidence="2">The sequence shown here is derived from an EMBL/GenBank/DDBJ whole genome shotgun (WGS) entry which is preliminary data.</text>
</comment>
<dbReference type="EMBL" id="SNRW01021380">
    <property type="protein sequence ID" value="KAA6364659.1"/>
    <property type="molecule type" value="Genomic_DNA"/>
</dbReference>
<accession>A0A5J4U2W8</accession>
<dbReference type="OrthoDB" id="10692351at2759"/>
<evidence type="ECO:0000313" key="2">
    <source>
        <dbReference type="EMBL" id="KAA6364659.1"/>
    </source>
</evidence>
<reference evidence="2 3" key="1">
    <citation type="submission" date="2019-03" db="EMBL/GenBank/DDBJ databases">
        <title>Single cell metagenomics reveals metabolic interactions within the superorganism composed of flagellate Streblomastix strix and complex community of Bacteroidetes bacteria on its surface.</title>
        <authorList>
            <person name="Treitli S.C."/>
            <person name="Kolisko M."/>
            <person name="Husnik F."/>
            <person name="Keeling P."/>
            <person name="Hampl V."/>
        </authorList>
    </citation>
    <scope>NUCLEOTIDE SEQUENCE [LARGE SCALE GENOMIC DNA]</scope>
    <source>
        <strain evidence="2">ST1C</strain>
    </source>
</reference>
<sequence>QPVSDEKHRSLTSGLVFDPLDLQLLVKQQQVSQPNALKSLIDQMVPNPHLQSQQTSSNTTISPADSFASSSEWQHPVFVLPIADLVNMSTALQALITHKPYCTFLFVPAARARTVIRVLGQMNKEITKSNASNHIAKHIQYMKKEAEQIRHEEELTKKNIAQTLKIQKISKLQRKESGRNTDNENSQSDNNSQNPIDFGIDFPNKSVLTDFGNTQSEEYFGFSNINISDSDEQEDEVEAQDERENNTENFKSSELSVPIPRHVSAYQYLMSVITLLQWEYHIPVYIFNPPSFSK</sequence>
<evidence type="ECO:0000256" key="1">
    <source>
        <dbReference type="SAM" id="MobiDB-lite"/>
    </source>
</evidence>
<feature type="region of interest" description="Disordered" evidence="1">
    <location>
        <begin position="224"/>
        <end position="253"/>
    </location>
</feature>
<dbReference type="Proteomes" id="UP000324800">
    <property type="component" value="Unassembled WGS sequence"/>
</dbReference>
<organism evidence="2 3">
    <name type="scientific">Streblomastix strix</name>
    <dbReference type="NCBI Taxonomy" id="222440"/>
    <lineage>
        <taxon>Eukaryota</taxon>
        <taxon>Metamonada</taxon>
        <taxon>Preaxostyla</taxon>
        <taxon>Oxymonadida</taxon>
        <taxon>Streblomastigidae</taxon>
        <taxon>Streblomastix</taxon>
    </lineage>
</organism>
<evidence type="ECO:0000313" key="3">
    <source>
        <dbReference type="Proteomes" id="UP000324800"/>
    </source>
</evidence>
<feature type="region of interest" description="Disordered" evidence="1">
    <location>
        <begin position="171"/>
        <end position="199"/>
    </location>
</feature>
<dbReference type="AlphaFoldDB" id="A0A5J4U2W8"/>